<feature type="domain" description="HAMP" evidence="7">
    <location>
        <begin position="348"/>
        <end position="403"/>
    </location>
</feature>
<dbReference type="Gene3D" id="3.30.450.20">
    <property type="entry name" value="PAS domain"/>
    <property type="match status" value="1"/>
</dbReference>
<dbReference type="PROSITE" id="PS50111">
    <property type="entry name" value="CHEMOTAXIS_TRANSDUC_2"/>
    <property type="match status" value="1"/>
</dbReference>
<dbReference type="SUPFAM" id="SSF58104">
    <property type="entry name" value="Methyl-accepting chemotaxis protein (MCP) signaling domain"/>
    <property type="match status" value="1"/>
</dbReference>
<comment type="caution">
    <text evidence="8">The sequence shown here is derived from an EMBL/GenBank/DDBJ whole genome shotgun (WGS) entry which is preliminary data.</text>
</comment>
<dbReference type="Pfam" id="PF00015">
    <property type="entry name" value="MCPsignal"/>
    <property type="match status" value="1"/>
</dbReference>
<comment type="similarity">
    <text evidence="3">Belongs to the methyl-accepting chemotaxis (MCP) protein family.</text>
</comment>
<comment type="subcellular location">
    <subcellularLocation>
        <location evidence="1">Membrane</location>
    </subcellularLocation>
</comment>
<feature type="transmembrane region" description="Helical" evidence="5">
    <location>
        <begin position="326"/>
        <end position="347"/>
    </location>
</feature>
<keyword evidence="5" id="KW-1133">Transmembrane helix</keyword>
<evidence type="ECO:0000256" key="4">
    <source>
        <dbReference type="PROSITE-ProRule" id="PRU00284"/>
    </source>
</evidence>
<gene>
    <name evidence="8" type="ORF">HXL68_08610</name>
</gene>
<dbReference type="SMART" id="SM00283">
    <property type="entry name" value="MA"/>
    <property type="match status" value="1"/>
</dbReference>
<dbReference type="Proteomes" id="UP000718593">
    <property type="component" value="Unassembled WGS sequence"/>
</dbReference>
<evidence type="ECO:0000256" key="3">
    <source>
        <dbReference type="ARBA" id="ARBA00029447"/>
    </source>
</evidence>
<dbReference type="GO" id="GO:0007165">
    <property type="term" value="P:signal transduction"/>
    <property type="evidence" value="ECO:0007669"/>
    <property type="project" value="UniProtKB-KW"/>
</dbReference>
<dbReference type="FunFam" id="1.10.287.950:FF:000001">
    <property type="entry name" value="Methyl-accepting chemotaxis sensory transducer"/>
    <property type="match status" value="1"/>
</dbReference>
<dbReference type="EMBL" id="JABZMI010000149">
    <property type="protein sequence ID" value="MBF1165088.1"/>
    <property type="molecule type" value="Genomic_DNA"/>
</dbReference>
<evidence type="ECO:0000313" key="9">
    <source>
        <dbReference type="Proteomes" id="UP000718593"/>
    </source>
</evidence>
<dbReference type="InterPro" id="IPR003660">
    <property type="entry name" value="HAMP_dom"/>
</dbReference>
<dbReference type="InterPro" id="IPR004089">
    <property type="entry name" value="MCPsignal_dom"/>
</dbReference>
<evidence type="ECO:0000256" key="2">
    <source>
        <dbReference type="ARBA" id="ARBA00023224"/>
    </source>
</evidence>
<dbReference type="InterPro" id="IPR033462">
    <property type="entry name" value="Cache_3-Cache_2"/>
</dbReference>
<dbReference type="SMART" id="SM00304">
    <property type="entry name" value="HAMP"/>
    <property type="match status" value="1"/>
</dbReference>
<reference evidence="8" key="1">
    <citation type="submission" date="2020-04" db="EMBL/GenBank/DDBJ databases">
        <title>Deep metagenomics examines the oral microbiome during advanced dental caries in children, revealing novel taxa and co-occurrences with host molecules.</title>
        <authorList>
            <person name="Baker J.L."/>
            <person name="Morton J.T."/>
            <person name="Dinis M."/>
            <person name="Alvarez R."/>
            <person name="Tran N.C."/>
            <person name="Knight R."/>
            <person name="Edlund A."/>
        </authorList>
    </citation>
    <scope>NUCLEOTIDE SEQUENCE</scope>
    <source>
        <strain evidence="8">JCVI_32_bin.24</strain>
    </source>
</reference>
<feature type="transmembrane region" description="Helical" evidence="5">
    <location>
        <begin position="12"/>
        <end position="32"/>
    </location>
</feature>
<dbReference type="PROSITE" id="PS50885">
    <property type="entry name" value="HAMP"/>
    <property type="match status" value="1"/>
</dbReference>
<dbReference type="Pfam" id="PF00672">
    <property type="entry name" value="HAMP"/>
    <property type="match status" value="1"/>
</dbReference>
<dbReference type="CDD" id="cd12912">
    <property type="entry name" value="PDC2_MCP_like"/>
    <property type="match status" value="1"/>
</dbReference>
<dbReference type="GO" id="GO:0006935">
    <property type="term" value="P:chemotaxis"/>
    <property type="evidence" value="ECO:0007669"/>
    <property type="project" value="UniProtKB-ARBA"/>
</dbReference>
<sequence>MFANFARRPIAQQLIMATISAFVVVFAALIVVMQQKAESAAIAVSERNLEHEAKLMAGMLDSIYQSVKIRGENEAQFFRKYLGGEPEAGAGMVKTGDVELPVIRLGNEVINGNDRHIKGFRDLTGSDAAFLMVRDNKVYRLATLLKDKDGKPMNGVPLPDGDPVAKALLAGQDYQGLAIRGGKYNFSTVKFLRGADGKPWLAFSVRISLENELKRIREQFGSLVSGKTGYAYIARPTDEKGIGEFVMHPKFQEKQIGELDVPAQTKDILRQVLQQKNGVFRYPFADASGVMRDKIVVAATSATWGWTVATGSWLDEYLEESREMRNMLILACVVAALLLAFIVYGLISSRLRALKQMVADVERIAAGDLRTVIHGAEADSRNEVHVIGNAFNHMAQSMRNLVQGVASTSAQVGVAADELQAAAHAARESSGQASTSASGIAASVEELSVSITHVADNANQAAEISEEAKQVTSTGRDVVYRAMNELERVAQDITESASLIESLGERSKQISSVVGVIREIADQTNLLALNAAIEAARAGEQGRGFAVVADEVRKLAERTSLSTQEIATTVSAILDETGRAVSRMQDLSTNMSGSVDMARQAGDSLETIDQRAQQTVEVVHGIADSTREQSSASQEIARLVENIAQAAEGSNSRAVRNSERAQELQRLAAELRAQLARFTT</sequence>
<dbReference type="Pfam" id="PF17201">
    <property type="entry name" value="Cache_3-Cache_2"/>
    <property type="match status" value="1"/>
</dbReference>
<dbReference type="GO" id="GO:0016020">
    <property type="term" value="C:membrane"/>
    <property type="evidence" value="ECO:0007669"/>
    <property type="project" value="UniProtKB-SubCell"/>
</dbReference>
<evidence type="ECO:0000259" key="6">
    <source>
        <dbReference type="PROSITE" id="PS50111"/>
    </source>
</evidence>
<evidence type="ECO:0000313" key="8">
    <source>
        <dbReference type="EMBL" id="MBF1165088.1"/>
    </source>
</evidence>
<organism evidence="8 9">
    <name type="scientific">Dechloromonas agitata</name>
    <dbReference type="NCBI Taxonomy" id="73030"/>
    <lineage>
        <taxon>Bacteria</taxon>
        <taxon>Pseudomonadati</taxon>
        <taxon>Pseudomonadota</taxon>
        <taxon>Betaproteobacteria</taxon>
        <taxon>Rhodocyclales</taxon>
        <taxon>Azonexaceae</taxon>
        <taxon>Dechloromonas</taxon>
    </lineage>
</organism>
<evidence type="ECO:0000256" key="5">
    <source>
        <dbReference type="SAM" id="Phobius"/>
    </source>
</evidence>
<accession>A0A930BW48</accession>
<keyword evidence="5" id="KW-0812">Transmembrane</keyword>
<dbReference type="PANTHER" id="PTHR32089">
    <property type="entry name" value="METHYL-ACCEPTING CHEMOTAXIS PROTEIN MCPB"/>
    <property type="match status" value="1"/>
</dbReference>
<dbReference type="CDD" id="cd11386">
    <property type="entry name" value="MCP_signal"/>
    <property type="match status" value="1"/>
</dbReference>
<dbReference type="Gene3D" id="1.10.287.950">
    <property type="entry name" value="Methyl-accepting chemotaxis protein"/>
    <property type="match status" value="1"/>
</dbReference>
<keyword evidence="2 4" id="KW-0807">Transducer</keyword>
<proteinExistence type="inferred from homology"/>
<keyword evidence="5" id="KW-0472">Membrane</keyword>
<dbReference type="AlphaFoldDB" id="A0A930BW48"/>
<dbReference type="CDD" id="cd06225">
    <property type="entry name" value="HAMP"/>
    <property type="match status" value="1"/>
</dbReference>
<name>A0A930BW48_9RHOO</name>
<feature type="domain" description="Methyl-accepting transducer" evidence="6">
    <location>
        <begin position="408"/>
        <end position="644"/>
    </location>
</feature>
<evidence type="ECO:0000259" key="7">
    <source>
        <dbReference type="PROSITE" id="PS50885"/>
    </source>
</evidence>
<dbReference type="PANTHER" id="PTHR32089:SF112">
    <property type="entry name" value="LYSOZYME-LIKE PROTEIN-RELATED"/>
    <property type="match status" value="1"/>
</dbReference>
<protein>
    <submittedName>
        <fullName evidence="8">Methyl-accepting chemotaxis protein</fullName>
    </submittedName>
</protein>
<evidence type="ECO:0000256" key="1">
    <source>
        <dbReference type="ARBA" id="ARBA00004370"/>
    </source>
</evidence>